<dbReference type="SUPFAM" id="SSF49367">
    <property type="entry name" value="Superoxide reductase-like"/>
    <property type="match status" value="1"/>
</dbReference>
<dbReference type="Gene3D" id="2.60.40.730">
    <property type="entry name" value="SOR catalytic domain"/>
    <property type="match status" value="1"/>
</dbReference>
<dbReference type="Gene3D" id="2.20.28.100">
    <property type="entry name" value="Desulphoferrodoxin, N-terminal domain"/>
    <property type="match status" value="1"/>
</dbReference>
<dbReference type="Pfam" id="PF06397">
    <property type="entry name" value="Desulfoferrod_N"/>
    <property type="match status" value="1"/>
</dbReference>
<evidence type="ECO:0000256" key="3">
    <source>
        <dbReference type="ARBA" id="ARBA00014839"/>
    </source>
</evidence>
<sequence length="124" mass="13655">MKIYRCAHCGNIVFHLHDAGVPVFCCGEKMQLLQPGSVDAAVEKHVPAVTVEGNRVHAVVGSVIHPMVEEHYIEWLALETDRGVSVKWLKAGDAPEADFLLAEGEHPVAVYAYCNLHGLWRAEV</sequence>
<evidence type="ECO:0000313" key="14">
    <source>
        <dbReference type="Proteomes" id="UP000768567"/>
    </source>
</evidence>
<comment type="catalytic activity">
    <reaction evidence="10">
        <text>reduced [rubredoxin] + superoxide + 2 H(+) = oxidized [rubredoxin] + H2O2</text>
        <dbReference type="Rhea" id="RHEA:21324"/>
        <dbReference type="Rhea" id="RHEA-COMP:10302"/>
        <dbReference type="Rhea" id="RHEA-COMP:10303"/>
        <dbReference type="ChEBI" id="CHEBI:15378"/>
        <dbReference type="ChEBI" id="CHEBI:16240"/>
        <dbReference type="ChEBI" id="CHEBI:18421"/>
        <dbReference type="ChEBI" id="CHEBI:29033"/>
        <dbReference type="ChEBI" id="CHEBI:29034"/>
        <dbReference type="EC" id="1.15.1.2"/>
    </reaction>
</comment>
<keyword evidence="5" id="KW-0479">Metal-binding</keyword>
<evidence type="ECO:0000259" key="12">
    <source>
        <dbReference type="Pfam" id="PF06397"/>
    </source>
</evidence>
<dbReference type="Pfam" id="PF01880">
    <property type="entry name" value="Desulfoferrodox"/>
    <property type="match status" value="1"/>
</dbReference>
<organism evidence="13 14">
    <name type="scientific">Gemmiger gallinarum</name>
    <dbReference type="NCBI Taxonomy" id="2779354"/>
    <lineage>
        <taxon>Bacteria</taxon>
        <taxon>Bacillati</taxon>
        <taxon>Bacillota</taxon>
        <taxon>Clostridia</taxon>
        <taxon>Eubacteriales</taxon>
        <taxon>Gemmiger</taxon>
    </lineage>
</organism>
<comment type="caution">
    <text evidence="13">The sequence shown here is derived from an EMBL/GenBank/DDBJ whole genome shotgun (WGS) entry which is preliminary data.</text>
</comment>
<dbReference type="Proteomes" id="UP000768567">
    <property type="component" value="Unassembled WGS sequence"/>
</dbReference>
<evidence type="ECO:0000256" key="4">
    <source>
        <dbReference type="ARBA" id="ARBA00022448"/>
    </source>
</evidence>
<evidence type="ECO:0000256" key="6">
    <source>
        <dbReference type="ARBA" id="ARBA00022982"/>
    </source>
</evidence>
<dbReference type="InterPro" id="IPR036073">
    <property type="entry name" value="Desulfoferrodoxin_Fe-bd_dom_sf"/>
</dbReference>
<evidence type="ECO:0000256" key="10">
    <source>
        <dbReference type="ARBA" id="ARBA00047448"/>
    </source>
</evidence>
<comment type="function">
    <text evidence="8">Catalyzes the one-electron reduction of superoxide anion radical to hydrogen peroxide at a nonheme ferrous iron center. Plays a fundamental role in case of oxidative stress via its superoxide detoxification activity.</text>
</comment>
<dbReference type="PANTHER" id="PTHR36541">
    <property type="entry name" value="SUPEROXIDE REDUCTASE-RELATED"/>
    <property type="match status" value="1"/>
</dbReference>
<dbReference type="SUPFAM" id="SSF57802">
    <property type="entry name" value="Rubredoxin-like"/>
    <property type="match status" value="1"/>
</dbReference>
<dbReference type="InterPro" id="IPR002742">
    <property type="entry name" value="Desulfoferrodoxin_Fe-bd_dom"/>
</dbReference>
<dbReference type="InterPro" id="IPR038094">
    <property type="entry name" value="Desulfoferrodoxin_N_sf"/>
</dbReference>
<keyword evidence="7" id="KW-0408">Iron</keyword>
<evidence type="ECO:0000259" key="11">
    <source>
        <dbReference type="Pfam" id="PF01880"/>
    </source>
</evidence>
<dbReference type="EC" id="1.15.1.2" evidence="2"/>
<evidence type="ECO:0000256" key="7">
    <source>
        <dbReference type="ARBA" id="ARBA00023004"/>
    </source>
</evidence>
<keyword evidence="4" id="KW-0813">Transport</keyword>
<evidence type="ECO:0000256" key="1">
    <source>
        <dbReference type="ARBA" id="ARBA00005941"/>
    </source>
</evidence>
<evidence type="ECO:0000256" key="9">
    <source>
        <dbReference type="ARBA" id="ARBA00031398"/>
    </source>
</evidence>
<evidence type="ECO:0000256" key="8">
    <source>
        <dbReference type="ARBA" id="ARBA00024690"/>
    </source>
</evidence>
<comment type="similarity">
    <text evidence="1">Belongs to the desulfoferrodoxin family.</text>
</comment>
<feature type="domain" description="Desulfoferrodoxin N-terminal" evidence="12">
    <location>
        <begin position="1"/>
        <end position="33"/>
    </location>
</feature>
<dbReference type="InterPro" id="IPR004462">
    <property type="entry name" value="Desulfoferrodoxin_N"/>
</dbReference>
<dbReference type="InterPro" id="IPR051233">
    <property type="entry name" value="Desulfoferrodoxin_SOR"/>
</dbReference>
<evidence type="ECO:0000256" key="2">
    <source>
        <dbReference type="ARBA" id="ARBA00012679"/>
    </source>
</evidence>
<gene>
    <name evidence="13" type="ORF">INF35_03110</name>
</gene>
<keyword evidence="6" id="KW-0249">Electron transport</keyword>
<keyword evidence="14" id="KW-1185">Reference proteome</keyword>
<feature type="domain" description="Desulfoferrodoxin ferrous iron-binding" evidence="11">
    <location>
        <begin position="38"/>
        <end position="122"/>
    </location>
</feature>
<proteinExistence type="inferred from homology"/>
<accession>A0ABR9R0V6</accession>
<evidence type="ECO:0000313" key="13">
    <source>
        <dbReference type="EMBL" id="MBE5036776.1"/>
    </source>
</evidence>
<protein>
    <recommendedName>
        <fullName evidence="3">Desulfoferrodoxin</fullName>
        <ecNumber evidence="2">1.15.1.2</ecNumber>
    </recommendedName>
    <alternativeName>
        <fullName evidence="9">Superoxide reductase</fullName>
    </alternativeName>
</protein>
<dbReference type="EMBL" id="JADCKC010000001">
    <property type="protein sequence ID" value="MBE5036776.1"/>
    <property type="molecule type" value="Genomic_DNA"/>
</dbReference>
<reference evidence="13 14" key="1">
    <citation type="submission" date="2020-10" db="EMBL/GenBank/DDBJ databases">
        <title>ChiBAC.</title>
        <authorList>
            <person name="Zenner C."/>
            <person name="Hitch T.C.A."/>
            <person name="Clavel T."/>
        </authorList>
    </citation>
    <scope>NUCLEOTIDE SEQUENCE [LARGE SCALE GENOMIC DNA]</scope>
    <source>
        <strain evidence="13 14">DSM 109015</strain>
    </source>
</reference>
<evidence type="ECO:0000256" key="5">
    <source>
        <dbReference type="ARBA" id="ARBA00022723"/>
    </source>
</evidence>
<dbReference type="PANTHER" id="PTHR36541:SF1">
    <property type="entry name" value="SUPEROXIDE REDUCTASE-RELATED"/>
    <property type="match status" value="1"/>
</dbReference>
<dbReference type="RefSeq" id="WP_193500060.1">
    <property type="nucleotide sequence ID" value="NZ_JADCKC010000001.1"/>
</dbReference>
<name>A0ABR9R0V6_9FIRM</name>